<feature type="region of interest" description="Disordered" evidence="9">
    <location>
        <begin position="305"/>
        <end position="355"/>
    </location>
</feature>
<dbReference type="FunFam" id="1.10.220.150:FF:000001">
    <property type="entry name" value="Arf-GAP with GTPase, ANK repeat and PH domain-containing protein 1"/>
    <property type="match status" value="1"/>
</dbReference>
<organism evidence="12 13">
    <name type="scientific">Pleuronectes platessa</name>
    <name type="common">European plaice</name>
    <dbReference type="NCBI Taxonomy" id="8262"/>
    <lineage>
        <taxon>Eukaryota</taxon>
        <taxon>Metazoa</taxon>
        <taxon>Chordata</taxon>
        <taxon>Craniata</taxon>
        <taxon>Vertebrata</taxon>
        <taxon>Euteleostomi</taxon>
        <taxon>Actinopterygii</taxon>
        <taxon>Neopterygii</taxon>
        <taxon>Teleostei</taxon>
        <taxon>Neoteleostei</taxon>
        <taxon>Acanthomorphata</taxon>
        <taxon>Carangaria</taxon>
        <taxon>Pleuronectiformes</taxon>
        <taxon>Pleuronectoidei</taxon>
        <taxon>Pleuronectidae</taxon>
        <taxon>Pleuronectes</taxon>
    </lineage>
</organism>
<dbReference type="Gene3D" id="1.10.220.150">
    <property type="entry name" value="Arf GTPase activating protein"/>
    <property type="match status" value="1"/>
</dbReference>
<gene>
    <name evidence="12" type="ORF">PLEPLA_LOCUS47141</name>
</gene>
<dbReference type="Gene3D" id="2.30.29.30">
    <property type="entry name" value="Pleckstrin-homology domain (PH domain)/Phosphotyrosine-binding domain (PTB)"/>
    <property type="match status" value="2"/>
</dbReference>
<dbReference type="InterPro" id="IPR002110">
    <property type="entry name" value="Ankyrin_rpt"/>
</dbReference>
<keyword evidence="3" id="KW-0479">Metal-binding</keyword>
<dbReference type="CDD" id="cd01250">
    <property type="entry name" value="PH_AGAP"/>
    <property type="match status" value="1"/>
</dbReference>
<evidence type="ECO:0000256" key="8">
    <source>
        <dbReference type="PROSITE-ProRule" id="PRU00288"/>
    </source>
</evidence>
<feature type="region of interest" description="Disordered" evidence="9">
    <location>
        <begin position="25"/>
        <end position="75"/>
    </location>
</feature>
<feature type="compositionally biased region" description="Low complexity" evidence="9">
    <location>
        <begin position="839"/>
        <end position="852"/>
    </location>
</feature>
<evidence type="ECO:0000256" key="2">
    <source>
        <dbReference type="ARBA" id="ARBA00022468"/>
    </source>
</evidence>
<dbReference type="InterPro" id="IPR036770">
    <property type="entry name" value="Ankyrin_rpt-contain_sf"/>
</dbReference>
<evidence type="ECO:0000256" key="4">
    <source>
        <dbReference type="ARBA" id="ARBA00022741"/>
    </source>
</evidence>
<evidence type="ECO:0000313" key="13">
    <source>
        <dbReference type="Proteomes" id="UP001153269"/>
    </source>
</evidence>
<dbReference type="Proteomes" id="UP001153269">
    <property type="component" value="Unassembled WGS sequence"/>
</dbReference>
<keyword evidence="6" id="KW-0862">Zinc</keyword>
<evidence type="ECO:0000256" key="3">
    <source>
        <dbReference type="ARBA" id="ARBA00022723"/>
    </source>
</evidence>
<feature type="region of interest" description="Disordered" evidence="9">
    <location>
        <begin position="636"/>
        <end position="699"/>
    </location>
</feature>
<dbReference type="GO" id="GO:0003924">
    <property type="term" value="F:GTPase activity"/>
    <property type="evidence" value="ECO:0007669"/>
    <property type="project" value="InterPro"/>
</dbReference>
<dbReference type="PROSITE" id="PS51421">
    <property type="entry name" value="RAS"/>
    <property type="match status" value="1"/>
</dbReference>
<dbReference type="FunFam" id="3.40.50.300:FF:000545">
    <property type="entry name" value="arf-GAP with GTPase, ANK repeat and PH domain-containing protein 2"/>
    <property type="match status" value="1"/>
</dbReference>
<dbReference type="PANTHER" id="PTHR45819">
    <property type="entry name" value="CENTAURIN-GAMMA-1A"/>
    <property type="match status" value="1"/>
</dbReference>
<dbReference type="EMBL" id="CADEAL010004425">
    <property type="protein sequence ID" value="CAB1459304.1"/>
    <property type="molecule type" value="Genomic_DNA"/>
</dbReference>
<dbReference type="SUPFAM" id="SSF48403">
    <property type="entry name" value="Ankyrin repeat"/>
    <property type="match status" value="1"/>
</dbReference>
<feature type="domain" description="Arf-GAP" evidence="11">
    <location>
        <begin position="966"/>
        <end position="1086"/>
    </location>
</feature>
<dbReference type="Pfam" id="PF12796">
    <property type="entry name" value="Ank_2"/>
    <property type="match status" value="1"/>
</dbReference>
<keyword evidence="4" id="KW-0547">Nucleotide-binding</keyword>
<dbReference type="InterPro" id="IPR051282">
    <property type="entry name" value="Arf-GAP_GTPase_ANK_PH"/>
</dbReference>
<dbReference type="FunFam" id="1.25.40.20:FF:000298">
    <property type="entry name" value="ArfGAP with GTPase domain, ankyrin repeat and PH domain 2"/>
    <property type="match status" value="1"/>
</dbReference>
<keyword evidence="13" id="KW-1185">Reference proteome</keyword>
<evidence type="ECO:0000256" key="1">
    <source>
        <dbReference type="ARBA" id="ARBA00005430"/>
    </source>
</evidence>
<dbReference type="SUPFAM" id="SSF52540">
    <property type="entry name" value="P-loop containing nucleoside triphosphate hydrolases"/>
    <property type="match status" value="1"/>
</dbReference>
<name>A0A9N7VY41_PLEPL</name>
<feature type="compositionally biased region" description="Basic residues" evidence="9">
    <location>
        <begin position="865"/>
        <end position="874"/>
    </location>
</feature>
<dbReference type="SUPFAM" id="SSF50729">
    <property type="entry name" value="PH domain-like"/>
    <property type="match status" value="1"/>
</dbReference>
<dbReference type="Gene3D" id="3.40.50.300">
    <property type="entry name" value="P-loop containing nucleotide triphosphate hydrolases"/>
    <property type="match status" value="1"/>
</dbReference>
<evidence type="ECO:0000313" key="12">
    <source>
        <dbReference type="EMBL" id="CAB1459304.1"/>
    </source>
</evidence>
<feature type="compositionally biased region" description="Basic and acidic residues" evidence="9">
    <location>
        <begin position="107"/>
        <end position="116"/>
    </location>
</feature>
<evidence type="ECO:0000256" key="7">
    <source>
        <dbReference type="ARBA" id="ARBA00023043"/>
    </source>
</evidence>
<dbReference type="PRINTS" id="PR00405">
    <property type="entry name" value="REVINTRACTNG"/>
</dbReference>
<dbReference type="AlphaFoldDB" id="A0A9N7VY41"/>
<feature type="compositionally biased region" description="Polar residues" evidence="9">
    <location>
        <begin position="829"/>
        <end position="838"/>
    </location>
</feature>
<keyword evidence="5 8" id="KW-0863">Zinc-finger</keyword>
<evidence type="ECO:0000256" key="6">
    <source>
        <dbReference type="ARBA" id="ARBA00022833"/>
    </source>
</evidence>
<feature type="region of interest" description="Disordered" evidence="9">
    <location>
        <begin position="101"/>
        <end position="129"/>
    </location>
</feature>
<dbReference type="Gene3D" id="1.25.40.20">
    <property type="entry name" value="Ankyrin repeat-containing domain"/>
    <property type="match status" value="1"/>
</dbReference>
<feature type="compositionally biased region" description="Basic and acidic residues" evidence="9">
    <location>
        <begin position="684"/>
        <end position="697"/>
    </location>
</feature>
<dbReference type="PROSITE" id="PS50115">
    <property type="entry name" value="ARFGAP"/>
    <property type="match status" value="1"/>
</dbReference>
<dbReference type="InterPro" id="IPR001806">
    <property type="entry name" value="Small_GTPase"/>
</dbReference>
<dbReference type="SMART" id="SM00175">
    <property type="entry name" value="RAB"/>
    <property type="match status" value="1"/>
</dbReference>
<dbReference type="InterPro" id="IPR001164">
    <property type="entry name" value="ArfGAP_dom"/>
</dbReference>
<dbReference type="GO" id="GO:0005634">
    <property type="term" value="C:nucleus"/>
    <property type="evidence" value="ECO:0007669"/>
    <property type="project" value="TreeGrafter"/>
</dbReference>
<feature type="compositionally biased region" description="Basic and acidic residues" evidence="9">
    <location>
        <begin position="327"/>
        <end position="343"/>
    </location>
</feature>
<feature type="region of interest" description="Disordered" evidence="9">
    <location>
        <begin position="829"/>
        <end position="888"/>
    </location>
</feature>
<protein>
    <submittedName>
        <fullName evidence="12">Uncharacterized protein</fullName>
    </submittedName>
</protein>
<dbReference type="InterPro" id="IPR001849">
    <property type="entry name" value="PH_domain"/>
</dbReference>
<comment type="similarity">
    <text evidence="1">Belongs to the centaurin gamma-like family.</text>
</comment>
<dbReference type="SMART" id="SM00105">
    <property type="entry name" value="ArfGap"/>
    <property type="match status" value="1"/>
</dbReference>
<evidence type="ECO:0000256" key="5">
    <source>
        <dbReference type="ARBA" id="ARBA00022771"/>
    </source>
</evidence>
<dbReference type="InterPro" id="IPR011993">
    <property type="entry name" value="PH-like_dom_sf"/>
</dbReference>
<reference evidence="12" key="1">
    <citation type="submission" date="2020-03" db="EMBL/GenBank/DDBJ databases">
        <authorList>
            <person name="Weist P."/>
        </authorList>
    </citation>
    <scope>NUCLEOTIDE SEQUENCE</scope>
</reference>
<dbReference type="Pfam" id="PF00071">
    <property type="entry name" value="Ras"/>
    <property type="match status" value="1"/>
</dbReference>
<accession>A0A9N7VY41</accession>
<keyword evidence="7" id="KW-0040">ANK repeat</keyword>
<evidence type="ECO:0000256" key="9">
    <source>
        <dbReference type="SAM" id="MobiDB-lite"/>
    </source>
</evidence>
<feature type="domain" description="PH" evidence="10">
    <location>
        <begin position="705"/>
        <end position="945"/>
    </location>
</feature>
<dbReference type="InterPro" id="IPR027417">
    <property type="entry name" value="P-loop_NTPase"/>
</dbReference>
<dbReference type="GO" id="GO:0005096">
    <property type="term" value="F:GTPase activator activity"/>
    <property type="evidence" value="ECO:0007669"/>
    <property type="project" value="UniProtKB-KW"/>
</dbReference>
<dbReference type="GO" id="GO:0005525">
    <property type="term" value="F:GTP binding"/>
    <property type="evidence" value="ECO:0007669"/>
    <property type="project" value="InterPro"/>
</dbReference>
<evidence type="ECO:0000259" key="10">
    <source>
        <dbReference type="PROSITE" id="PS50003"/>
    </source>
</evidence>
<dbReference type="PANTHER" id="PTHR45819:SF3">
    <property type="entry name" value="ARF-GAP WITH GTPASE, ANK REPEAT AND PH DOMAIN-CONTAINING PROTEIN 2"/>
    <property type="match status" value="1"/>
</dbReference>
<dbReference type="GO" id="GO:0008270">
    <property type="term" value="F:zinc ion binding"/>
    <property type="evidence" value="ECO:0007669"/>
    <property type="project" value="UniProtKB-KW"/>
</dbReference>
<dbReference type="InterPro" id="IPR038508">
    <property type="entry name" value="ArfGAP_dom_sf"/>
</dbReference>
<dbReference type="GO" id="GO:0043524">
    <property type="term" value="P:negative regulation of neuron apoptotic process"/>
    <property type="evidence" value="ECO:0007669"/>
    <property type="project" value="TreeGrafter"/>
</dbReference>
<sequence length="1256" mass="136950">MSNAGNPQRRTTYLISLTLVKVEAVPEDDAENQKEALPEGEGSPKKKIEEEEEEEEEEGEEEETEEVRDVPEKDEGLVCAEVVGKEIAQVEEEYVEQVPVKYGTPTESRRKPEWRETHRHQKDTAATGKSKDNYHIHAPVRQMVKVYGGTSSEGTFRREGPRSDALRPKTELYREPPMLYLKGENGADLSSRSRCSLPFSIPPQVSQRPEVLMRPHAGGNSTAWRELREANTSLYHSAKTLDRRDNRDHSAIMAATTLGPYRASWADSDGRGTLIRPGAPISGGFSGIMTRESPQGERFKTVTVSLPTPPATDVCRPQKKTTSRTLDNSDLHSFSDDLRKGKEGQGGTIQRAPPRDRKMLKFISGIFTKSAAVPPTVNTACPLYPAVERGSSEEEGAVTSSQEWTMSQTVQELHLGVLGGLCSGKSALVHRHLTGSYLPLENAEGACHMLSSTAGGSIIKDVLVDGQSHLLVIREETELPGPQFASWVDAVVLVFSLENEASFLEVYKIYHQLAVHRPVAEIPFVVVGTQDKISSTNPRVIDDARARQLCSDVRRCTYYETCATYGLNVNRVFTDAAQKIMAAKKQAALLASCNLSPTLPVILEAPLQCQASFQDRPVTVVRAAITPLHFPPLLSSAIRRSAGQRGGRNRTVPRQGQSAAPPETHPSICDPSEQFAHRAHKGRRGSDSNRRSADYKGDLGIGRSIPIKQGILLKRSGSSLNKEWKKKYVTLSNDGILSYHSSVNDYMLNTPGKEMDLLRVTVKVPGKRPPRAVPACGPPAGLNGRVKDMPGPEGLSPVPVSASGLLQVEEMEGLGGALFLRSNRGVQRCPSTLSNPAQSVDSAVEGVSSSSSTKDVGCASPVADRKKHRRKKSMNQKGDAAPGQADAKRKMWKLKSFGSLRNVSKTDEDNFDFLIVSSTGQTWHFEAQSVEERDSWVQAIESQILASLQLCESNKNKARRNSQSEAVALQAIRNAKGNNFCVDCDAPNPTWASLNLGALICIECSGIHRNLGTHLTRVRSLDLDDLPRELTLVLSAIGNHMVNCTWEARTLGRRKPAPDASREERESWIRAKYEQKLFVAPLPPPTPGEGPDITLSGRLLLAVMEHNLPKLLLLLAHCTKEDINAPLSLALSSRALLALRLPGSALHAACQHADVVMTQLLVWYGCDLRYRDAQGLTALALARSAGSQECVDILLQYGCPNEPVPSIATTVGFAASATSSFPVAMAPSLTVATTLKISHRSSGTSLSYSTSRRAVS</sequence>
<dbReference type="InterPro" id="IPR037278">
    <property type="entry name" value="ARFGAP/RecO"/>
</dbReference>
<dbReference type="PROSITE" id="PS51419">
    <property type="entry name" value="RAB"/>
    <property type="match status" value="1"/>
</dbReference>
<dbReference type="CDD" id="cd04103">
    <property type="entry name" value="Centaurin_gamma"/>
    <property type="match status" value="1"/>
</dbReference>
<comment type="caution">
    <text evidence="12">The sequence shown here is derived from an EMBL/GenBank/DDBJ whole genome shotgun (WGS) entry which is preliminary data.</text>
</comment>
<keyword evidence="2" id="KW-0343">GTPase activation</keyword>
<dbReference type="FunFam" id="2.30.29.30:FF:000109">
    <property type="entry name" value="Arf-GAP with GTPase, ANK repeat and PH domain-containing protein 1"/>
    <property type="match status" value="1"/>
</dbReference>
<feature type="compositionally biased region" description="Acidic residues" evidence="9">
    <location>
        <begin position="50"/>
        <end position="66"/>
    </location>
</feature>
<dbReference type="Pfam" id="PF01412">
    <property type="entry name" value="ArfGap"/>
    <property type="match status" value="1"/>
</dbReference>
<evidence type="ECO:0000259" key="11">
    <source>
        <dbReference type="PROSITE" id="PS50115"/>
    </source>
</evidence>
<proteinExistence type="inferred from homology"/>
<dbReference type="SMART" id="SM00233">
    <property type="entry name" value="PH"/>
    <property type="match status" value="1"/>
</dbReference>
<dbReference type="PROSITE" id="PS50003">
    <property type="entry name" value="PH_DOMAIN"/>
    <property type="match status" value="1"/>
</dbReference>
<dbReference type="SMART" id="SM00173">
    <property type="entry name" value="RAS"/>
    <property type="match status" value="1"/>
</dbReference>
<dbReference type="SUPFAM" id="SSF57863">
    <property type="entry name" value="ArfGap/RecO-like zinc finger"/>
    <property type="match status" value="1"/>
</dbReference>
<feature type="compositionally biased region" description="Basic and acidic residues" evidence="9">
    <location>
        <begin position="31"/>
        <end position="49"/>
    </location>
</feature>